<evidence type="ECO:0000313" key="2">
    <source>
        <dbReference type="EMBL" id="GBF81262.1"/>
    </source>
</evidence>
<evidence type="ECO:0000313" key="3">
    <source>
        <dbReference type="Proteomes" id="UP000287247"/>
    </source>
</evidence>
<dbReference type="RefSeq" id="WP_124970914.1">
    <property type="nucleotide sequence ID" value="NZ_BDQK01000013.1"/>
</dbReference>
<feature type="transmembrane region" description="Helical" evidence="1">
    <location>
        <begin position="24"/>
        <end position="42"/>
    </location>
</feature>
<dbReference type="OrthoDB" id="425848at2"/>
<keyword evidence="1" id="KW-1133">Transmembrane helix</keyword>
<dbReference type="Proteomes" id="UP000287247">
    <property type="component" value="Unassembled WGS sequence"/>
</dbReference>
<comment type="caution">
    <text evidence="2">The sequence shown here is derived from an EMBL/GenBank/DDBJ whole genome shotgun (WGS) entry which is preliminary data.</text>
</comment>
<keyword evidence="3" id="KW-1185">Reference proteome</keyword>
<accession>A0A401IIX7</accession>
<reference evidence="3" key="1">
    <citation type="submission" date="2017-05" db="EMBL/GenBank/DDBJ databases">
        <title>Physiological properties and genetic analysis related to exopolysaccharide production of fresh-water unicellular cyanobacterium Aphanothece sacrum, Suizenji Nori, that has been cultured as a food source in Japan.</title>
        <authorList>
            <person name="Kanesaki Y."/>
            <person name="Yoshikawa S."/>
            <person name="Ohki K."/>
        </authorList>
    </citation>
    <scope>NUCLEOTIDE SEQUENCE [LARGE SCALE GENOMIC DNA]</scope>
    <source>
        <strain evidence="3">FPU1</strain>
    </source>
</reference>
<name>A0A401IIX7_APHSA</name>
<evidence type="ECO:0000256" key="1">
    <source>
        <dbReference type="SAM" id="Phobius"/>
    </source>
</evidence>
<dbReference type="EMBL" id="BDQK01000013">
    <property type="protein sequence ID" value="GBF81262.1"/>
    <property type="molecule type" value="Genomic_DNA"/>
</dbReference>
<sequence length="131" mass="15543">MSDPDPTLAEQVQRLYELSIYRRWLFVTLCWLTFGQYGLWQFRGDFDLWREHFTWVALRYGLAFHLMGAFSLFFCIGVTGAVLVWQSTYILRGLSPRERLRLENEVKNIRELGPKHPLWKWICDQSGDGPL</sequence>
<gene>
    <name evidence="2" type="ORF">AsFPU1_2674</name>
</gene>
<keyword evidence="1" id="KW-0812">Transmembrane</keyword>
<proteinExistence type="predicted"/>
<dbReference type="AlphaFoldDB" id="A0A401IIX7"/>
<keyword evidence="1" id="KW-0472">Membrane</keyword>
<feature type="transmembrane region" description="Helical" evidence="1">
    <location>
        <begin position="62"/>
        <end position="85"/>
    </location>
</feature>
<organism evidence="2 3">
    <name type="scientific">Aphanothece sacrum FPU1</name>
    <dbReference type="NCBI Taxonomy" id="1920663"/>
    <lineage>
        <taxon>Bacteria</taxon>
        <taxon>Bacillati</taxon>
        <taxon>Cyanobacteriota</taxon>
        <taxon>Cyanophyceae</taxon>
        <taxon>Oscillatoriophycideae</taxon>
        <taxon>Chroococcales</taxon>
        <taxon>Aphanothecaceae</taxon>
        <taxon>Aphanothece</taxon>
    </lineage>
</organism>
<protein>
    <submittedName>
        <fullName evidence="2">Uncharacterized protein</fullName>
    </submittedName>
</protein>